<name>A0ABU7RJA3_9BACT</name>
<evidence type="ECO:0000256" key="1">
    <source>
        <dbReference type="SAM" id="SignalP"/>
    </source>
</evidence>
<reference evidence="2 3" key="1">
    <citation type="submission" date="2024-01" db="EMBL/GenBank/DDBJ databases">
        <title>Niabella digestum sp. nov., isolated from waste digestion system.</title>
        <authorList>
            <person name="Zhang L."/>
        </authorList>
    </citation>
    <scope>NUCLEOTIDE SEQUENCE [LARGE SCALE GENOMIC DNA]</scope>
    <source>
        <strain evidence="2 3">A18</strain>
    </source>
</reference>
<keyword evidence="2" id="KW-0326">Glycosidase</keyword>
<dbReference type="Proteomes" id="UP001357452">
    <property type="component" value="Unassembled WGS sequence"/>
</dbReference>
<dbReference type="Pfam" id="PF03747">
    <property type="entry name" value="ADP_ribosyl_GH"/>
    <property type="match status" value="1"/>
</dbReference>
<comment type="caution">
    <text evidence="2">The sequence shown here is derived from an EMBL/GenBank/DDBJ whole genome shotgun (WGS) entry which is preliminary data.</text>
</comment>
<dbReference type="GO" id="GO:0016798">
    <property type="term" value="F:hydrolase activity, acting on glycosyl bonds"/>
    <property type="evidence" value="ECO:0007669"/>
    <property type="project" value="UniProtKB-KW"/>
</dbReference>
<keyword evidence="1" id="KW-0732">Signal</keyword>
<protein>
    <submittedName>
        <fullName evidence="2">ADP-ribosylglycohydrolase family protein</fullName>
        <ecNumber evidence="2">3.2.2.-</ecNumber>
    </submittedName>
</protein>
<dbReference type="EMBL" id="JAZGLY010000008">
    <property type="protein sequence ID" value="MEE6188094.1"/>
    <property type="molecule type" value="Genomic_DNA"/>
</dbReference>
<dbReference type="SUPFAM" id="SSF101478">
    <property type="entry name" value="ADP-ribosylglycohydrolase"/>
    <property type="match status" value="1"/>
</dbReference>
<evidence type="ECO:0000313" key="3">
    <source>
        <dbReference type="Proteomes" id="UP001357452"/>
    </source>
</evidence>
<accession>A0ABU7RJA3</accession>
<evidence type="ECO:0000313" key="2">
    <source>
        <dbReference type="EMBL" id="MEE6188094.1"/>
    </source>
</evidence>
<dbReference type="InterPro" id="IPR036705">
    <property type="entry name" value="Ribosyl_crysJ1_sf"/>
</dbReference>
<dbReference type="RefSeq" id="WP_330975496.1">
    <property type="nucleotide sequence ID" value="NZ_JAZGLY010000008.1"/>
</dbReference>
<proteinExistence type="predicted"/>
<organism evidence="2 3">
    <name type="scientific">Niabella digestorum</name>
    <dbReference type="NCBI Taxonomy" id="3117701"/>
    <lineage>
        <taxon>Bacteria</taxon>
        <taxon>Pseudomonadati</taxon>
        <taxon>Bacteroidota</taxon>
        <taxon>Chitinophagia</taxon>
        <taxon>Chitinophagales</taxon>
        <taxon>Chitinophagaceae</taxon>
        <taxon>Niabella</taxon>
    </lineage>
</organism>
<sequence length="511" mass="58201">MNKVVLIIFLLLACWCHMNAQSVYLSKDSGEQKTLTLSKKRLKDKIKGGWAGQVIGVTYGSVTEFKYKGTFIQDYQPIEWYNGYIKAQFESWPDLYDDIYMDLTFVEVIERCGVDVPVDSFAIAFARAGYVLWHANQAARYNILNGISPLQSGHWHNNPHADDIDFQIEADFAGLMHPGMPNAAANFVDPIGHIMNYGDGWYGGVYVCALYTLAFVTDDIPFIIREALKTIPAQSTFYKCINDVINWHHKYPNDWKQTWFELQKKWSSDIGCPEGVFDAFNIDAKLNMAYVVLALLYGKSDFGKTLEIATRCGQDSDCNPGTAGGILGTIKGYSNIPEYWKMGLSDIEDRPFKHTSLSLNAAYDISYKHAIEMIKRHGGEVSNSSVTILLQKPTSVRFEQSFEGLVPKKKIGVDRIGDSIIAFEFEGTGFALRGESIKKEPHSADYVFDAILYLDDQIMERAKFYTNFLTRRYELFWKYGLENKKHMVKIIITNPSPYYEIKPWDCIIYGK</sequence>
<keyword evidence="3" id="KW-1185">Reference proteome</keyword>
<feature type="chain" id="PRO_5047260090" evidence="1">
    <location>
        <begin position="21"/>
        <end position="511"/>
    </location>
</feature>
<dbReference type="InterPro" id="IPR005502">
    <property type="entry name" value="Ribosyl_crysJ1"/>
</dbReference>
<dbReference type="EC" id="3.2.2.-" evidence="2"/>
<keyword evidence="2" id="KW-0378">Hydrolase</keyword>
<dbReference type="Gene3D" id="1.10.4080.10">
    <property type="entry name" value="ADP-ribosylation/Crystallin J1"/>
    <property type="match status" value="1"/>
</dbReference>
<gene>
    <name evidence="2" type="ORF">V2H41_12510</name>
</gene>
<feature type="signal peptide" evidence="1">
    <location>
        <begin position="1"/>
        <end position="20"/>
    </location>
</feature>